<dbReference type="SUPFAM" id="SSF53098">
    <property type="entry name" value="Ribonuclease H-like"/>
    <property type="match status" value="1"/>
</dbReference>
<dbReference type="Gene3D" id="3.30.420.10">
    <property type="entry name" value="Ribonuclease H-like superfamily/Ribonuclease H"/>
    <property type="match status" value="1"/>
</dbReference>
<keyword evidence="1" id="KW-0863">Zinc-finger</keyword>
<feature type="zinc finger region" description="C3H1-type" evidence="1">
    <location>
        <begin position="53"/>
        <end position="79"/>
    </location>
</feature>
<evidence type="ECO:0000256" key="2">
    <source>
        <dbReference type="SAM" id="MobiDB-lite"/>
    </source>
</evidence>
<name>A0ABP0LDQ8_9DINO</name>
<evidence type="ECO:0000313" key="4">
    <source>
        <dbReference type="EMBL" id="CAK9037291.1"/>
    </source>
</evidence>
<evidence type="ECO:0000256" key="1">
    <source>
        <dbReference type="PROSITE-ProRule" id="PRU00723"/>
    </source>
</evidence>
<dbReference type="InterPro" id="IPR012337">
    <property type="entry name" value="RNaseH-like_sf"/>
</dbReference>
<proteinExistence type="predicted"/>
<accession>A0ABP0LDQ8</accession>
<evidence type="ECO:0000313" key="5">
    <source>
        <dbReference type="Proteomes" id="UP001642464"/>
    </source>
</evidence>
<dbReference type="EMBL" id="CAXAMM010015825">
    <property type="protein sequence ID" value="CAK9037291.1"/>
    <property type="molecule type" value="Genomic_DNA"/>
</dbReference>
<evidence type="ECO:0000259" key="3">
    <source>
        <dbReference type="PROSITE" id="PS50103"/>
    </source>
</evidence>
<dbReference type="InterPro" id="IPR000571">
    <property type="entry name" value="Znf_CCCH"/>
</dbReference>
<dbReference type="InterPro" id="IPR036397">
    <property type="entry name" value="RNaseH_sf"/>
</dbReference>
<comment type="caution">
    <text evidence="4">The sequence shown here is derived from an EMBL/GenBank/DDBJ whole genome shotgun (WGS) entry which is preliminary data.</text>
</comment>
<keyword evidence="1" id="KW-0862">Zinc</keyword>
<dbReference type="SMART" id="SM00356">
    <property type="entry name" value="ZnF_C3H1"/>
    <property type="match status" value="2"/>
</dbReference>
<keyword evidence="5" id="KW-1185">Reference proteome</keyword>
<dbReference type="Gene3D" id="4.10.1000.10">
    <property type="entry name" value="Zinc finger, CCCH-type"/>
    <property type="match status" value="1"/>
</dbReference>
<protein>
    <recommendedName>
        <fullName evidence="3">C3H1-type domain-containing protein</fullName>
    </recommendedName>
</protein>
<feature type="domain" description="C3H1-type" evidence="3">
    <location>
        <begin position="53"/>
        <end position="79"/>
    </location>
</feature>
<keyword evidence="1" id="KW-0479">Metal-binding</keyword>
<feature type="zinc finger region" description="C3H1-type" evidence="1">
    <location>
        <begin position="25"/>
        <end position="52"/>
    </location>
</feature>
<sequence>MQVVSALTGGCLGDLPLAKQSGPSTPARPLCEFHLAGTCRRGSRCHNPHSDGRKGIPCQFAAAGQCREGTSCHFLHSASSQVETAGRGLGQPPPTQHAAASSGGPRAQFPAAQAQGQNDLEENELGQGCQAYAFDCEFVTVELKNEHGEMVQHKVPVSVGIVDRHLETMLYCRIRTPRGAVVVDDSFARNASNIESNWSLGMELNSITALVRQLVEPTKTGERAALVGWALANDMAALGFTKAAADLEAGRRKVSLDVNDSLVPYWSAHSITCHVVELQDFYRSRKWDNQVRLAEAFHCTFRRLLEAHDSVADAKMTMELFLHWEQSHARRPQIYGLSSEAPKSHPLLDHSMRKEVAEVAGLQQKGYRLEILEESHQDGDTFLLVKACAADPTQPDLKGWVSFSKGRSVFLKIQRPFALELYFYMVRFDGFSSTDRTIINEVILQVLRHRAETDFAGHPGDIKEQMGTDGHQGRPPASGPYYQLRFRQQHRRASFWKGVQDRIKAHRGNAVWDQGGAWSATFSVNDESVLKVQLVQPVQIIFKAQFWAEAR</sequence>
<dbReference type="PROSITE" id="PS50103">
    <property type="entry name" value="ZF_C3H1"/>
    <property type="match status" value="2"/>
</dbReference>
<gene>
    <name evidence="4" type="ORF">SCF082_LOCUS22082</name>
</gene>
<dbReference type="Proteomes" id="UP001642464">
    <property type="component" value="Unassembled WGS sequence"/>
</dbReference>
<organism evidence="4 5">
    <name type="scientific">Durusdinium trenchii</name>
    <dbReference type="NCBI Taxonomy" id="1381693"/>
    <lineage>
        <taxon>Eukaryota</taxon>
        <taxon>Sar</taxon>
        <taxon>Alveolata</taxon>
        <taxon>Dinophyceae</taxon>
        <taxon>Suessiales</taxon>
        <taxon>Symbiodiniaceae</taxon>
        <taxon>Durusdinium</taxon>
    </lineage>
</organism>
<reference evidence="4 5" key="1">
    <citation type="submission" date="2024-02" db="EMBL/GenBank/DDBJ databases">
        <authorList>
            <person name="Chen Y."/>
            <person name="Shah S."/>
            <person name="Dougan E. K."/>
            <person name="Thang M."/>
            <person name="Chan C."/>
        </authorList>
    </citation>
    <scope>NUCLEOTIDE SEQUENCE [LARGE SCALE GENOMIC DNA]</scope>
</reference>
<feature type="domain" description="C3H1-type" evidence="3">
    <location>
        <begin position="25"/>
        <end position="52"/>
    </location>
</feature>
<feature type="region of interest" description="Disordered" evidence="2">
    <location>
        <begin position="458"/>
        <end position="478"/>
    </location>
</feature>
<feature type="region of interest" description="Disordered" evidence="2">
    <location>
        <begin position="83"/>
        <end position="120"/>
    </location>
</feature>